<evidence type="ECO:0000313" key="1">
    <source>
        <dbReference type="EMBL" id="MFD0683348.1"/>
    </source>
</evidence>
<sequence>MDDAVREKDRRDACRRLDVVAAADAAVVAARLTARSAAWAARLGPPFDPGLAPLCSLPAAFVAPWLSGAGADLTARTGLWIFALDAWTDGPPARHDPARLRAGLAALRATAQAPPTPTTNAEPPPYGEGAFGGAAVSWEGGQVGALGAALAQIRDAVAVAPGVLAWWRRAADAALAGALFEYEAARRVAAGGPPPLLGAYLRHGAASIALAPLVLAMWSDMPDVTRPGLLPALRRPLRDACVAVRLANDLRGHQRERGEGVLDALALGLPAERARRLLAGHVERCRRALDTLAESAPGPALALERQLLWSVRHYEQIDAGHAA</sequence>
<comment type="caution">
    <text evidence="1">The sequence shown here is derived from an EMBL/GenBank/DDBJ whole genome shotgun (WGS) entry which is preliminary data.</text>
</comment>
<name>A0ABW2XDL6_9ACTN</name>
<organism evidence="1 2">
    <name type="scientific">Actinomadura fibrosa</name>
    <dbReference type="NCBI Taxonomy" id="111802"/>
    <lineage>
        <taxon>Bacteria</taxon>
        <taxon>Bacillati</taxon>
        <taxon>Actinomycetota</taxon>
        <taxon>Actinomycetes</taxon>
        <taxon>Streptosporangiales</taxon>
        <taxon>Thermomonosporaceae</taxon>
        <taxon>Actinomadura</taxon>
    </lineage>
</organism>
<dbReference type="Gene3D" id="1.10.600.10">
    <property type="entry name" value="Farnesyl Diphosphate Synthase"/>
    <property type="match status" value="1"/>
</dbReference>
<proteinExistence type="predicted"/>
<protein>
    <recommendedName>
        <fullName evidence="3">Terpene synthase</fullName>
    </recommendedName>
</protein>
<evidence type="ECO:0000313" key="2">
    <source>
        <dbReference type="Proteomes" id="UP001597063"/>
    </source>
</evidence>
<dbReference type="SUPFAM" id="SSF48576">
    <property type="entry name" value="Terpenoid synthases"/>
    <property type="match status" value="1"/>
</dbReference>
<dbReference type="EMBL" id="JBHTGP010000002">
    <property type="protein sequence ID" value="MFD0683348.1"/>
    <property type="molecule type" value="Genomic_DNA"/>
</dbReference>
<dbReference type="RefSeq" id="WP_131763046.1">
    <property type="nucleotide sequence ID" value="NZ_CAACUY010000286.1"/>
</dbReference>
<gene>
    <name evidence="1" type="ORF">ACFQZM_02465</name>
</gene>
<dbReference type="InterPro" id="IPR008949">
    <property type="entry name" value="Isoprenoid_synthase_dom_sf"/>
</dbReference>
<evidence type="ECO:0008006" key="3">
    <source>
        <dbReference type="Google" id="ProtNLM"/>
    </source>
</evidence>
<reference evidence="2" key="1">
    <citation type="journal article" date="2019" name="Int. J. Syst. Evol. Microbiol.">
        <title>The Global Catalogue of Microorganisms (GCM) 10K type strain sequencing project: providing services to taxonomists for standard genome sequencing and annotation.</title>
        <authorList>
            <consortium name="The Broad Institute Genomics Platform"/>
            <consortium name="The Broad Institute Genome Sequencing Center for Infectious Disease"/>
            <person name="Wu L."/>
            <person name="Ma J."/>
        </authorList>
    </citation>
    <scope>NUCLEOTIDE SEQUENCE [LARGE SCALE GENOMIC DNA]</scope>
    <source>
        <strain evidence="2">JCM 9371</strain>
    </source>
</reference>
<accession>A0ABW2XDL6</accession>
<dbReference type="Proteomes" id="UP001597063">
    <property type="component" value="Unassembled WGS sequence"/>
</dbReference>
<keyword evidence="2" id="KW-1185">Reference proteome</keyword>